<dbReference type="OrthoDB" id="8033153at2"/>
<accession>A0A508TR69</accession>
<dbReference type="PROSITE" id="PS00137">
    <property type="entry name" value="SUBTILASE_HIS"/>
    <property type="match status" value="1"/>
</dbReference>
<keyword evidence="8" id="KW-1185">Reference proteome</keyword>
<dbReference type="PRINTS" id="PR00313">
    <property type="entry name" value="CABNDNGRPT"/>
</dbReference>
<dbReference type="Pfam" id="PF00082">
    <property type="entry name" value="Peptidase_S8"/>
    <property type="match status" value="1"/>
</dbReference>
<dbReference type="GO" id="GO:0016020">
    <property type="term" value="C:membrane"/>
    <property type="evidence" value="ECO:0007669"/>
    <property type="project" value="TreeGrafter"/>
</dbReference>
<dbReference type="Proteomes" id="UP000328092">
    <property type="component" value="Unassembled WGS sequence"/>
</dbReference>
<dbReference type="PRINTS" id="PR00723">
    <property type="entry name" value="SUBTILISIN"/>
</dbReference>
<evidence type="ECO:0000313" key="7">
    <source>
        <dbReference type="EMBL" id="VIO76783.1"/>
    </source>
</evidence>
<dbReference type="InterPro" id="IPR001343">
    <property type="entry name" value="Hemolysn_Ca-bd"/>
</dbReference>
<evidence type="ECO:0000256" key="4">
    <source>
        <dbReference type="PIRSR" id="PIRSR615500-1"/>
    </source>
</evidence>
<dbReference type="SUPFAM" id="SSF49785">
    <property type="entry name" value="Galactose-binding domain-like"/>
    <property type="match status" value="1"/>
</dbReference>
<dbReference type="PROSITE" id="PS00330">
    <property type="entry name" value="HEMOLYSIN_CALCIUM"/>
    <property type="match status" value="3"/>
</dbReference>
<evidence type="ECO:0000313" key="8">
    <source>
        <dbReference type="Proteomes" id="UP000328092"/>
    </source>
</evidence>
<dbReference type="PANTHER" id="PTHR42884">
    <property type="entry name" value="PROPROTEIN CONVERTASE SUBTILISIN/KEXIN-RELATED"/>
    <property type="match status" value="1"/>
</dbReference>
<dbReference type="InterPro" id="IPR011049">
    <property type="entry name" value="Serralysin-like_metalloprot_C"/>
</dbReference>
<organism evidence="7 8">
    <name type="scientific">Bradyrhizobium ivorense</name>
    <dbReference type="NCBI Taxonomy" id="2511166"/>
    <lineage>
        <taxon>Bacteria</taxon>
        <taxon>Pseudomonadati</taxon>
        <taxon>Pseudomonadota</taxon>
        <taxon>Alphaproteobacteria</taxon>
        <taxon>Hyphomicrobiales</taxon>
        <taxon>Nitrobacteraceae</taxon>
        <taxon>Bradyrhizobium</taxon>
    </lineage>
</organism>
<reference evidence="7" key="1">
    <citation type="submission" date="2019-02" db="EMBL/GenBank/DDBJ databases">
        <authorList>
            <person name="Pothier F.J."/>
        </authorList>
    </citation>
    <scope>NUCLEOTIDE SEQUENCE</scope>
    <source>
        <strain evidence="7">CI-1B</strain>
    </source>
</reference>
<evidence type="ECO:0000256" key="2">
    <source>
        <dbReference type="ARBA" id="ARBA00022801"/>
    </source>
</evidence>
<keyword evidence="2 5" id="KW-0378">Hydrolase</keyword>
<dbReference type="InterPro" id="IPR022398">
    <property type="entry name" value="Peptidase_S8_His-AS"/>
</dbReference>
<dbReference type="AlphaFoldDB" id="A0A508TR69"/>
<dbReference type="InterPro" id="IPR000209">
    <property type="entry name" value="Peptidase_S8/S53_dom"/>
</dbReference>
<dbReference type="GO" id="GO:0016485">
    <property type="term" value="P:protein processing"/>
    <property type="evidence" value="ECO:0007669"/>
    <property type="project" value="TreeGrafter"/>
</dbReference>
<keyword evidence="3 5" id="KW-0720">Serine protease</keyword>
<dbReference type="EC" id="3.4.21.-" evidence="7"/>
<evidence type="ECO:0000256" key="1">
    <source>
        <dbReference type="ARBA" id="ARBA00022670"/>
    </source>
</evidence>
<gene>
    <name evidence="7" type="primary">prcA</name>
    <name evidence="7" type="ORF">CI1B_66610</name>
</gene>
<dbReference type="PROSITE" id="PS51829">
    <property type="entry name" value="P_HOMO_B"/>
    <property type="match status" value="1"/>
</dbReference>
<comment type="similarity">
    <text evidence="5">Belongs to the peptidase S8 family.</text>
</comment>
<sequence length="1235" mass="125973">MTTASNSILDTGDVSEIDRLDLEIQSMSLSSTALATASAPLLWHLGSSVIGGADFLGAWAQNDASGIVISVVDEGVNYLHADLVGSYDTSIDYDPRDSGDNDAMPDTAAQHHGTMVASLIAGNINNSLGAVGAAQGATITGSYMRFGVLYDQNELAGLVAHQQNYDVSNNSWGFTASFADNFQTAPFTAAAAALQADVANGRDGLGTVMVFAAGNSKIQTASGNVGDDANFHNFSNSRFTITVGAHDRDGTPAVFSNPGTSVLLTAPGVGLVVDDGNAAGSTNTSYASGTSAAAPLVSSAVALMLAANPDLGYRDVQEILAISATSRLDGHSTANGFDGYNGGGLMFDRNGGFGMLDASAAVALARNWSYTSTYANEKELDFSFAPASNLDPTQSSLSFTLTPTDASMAKFSTSRVDIDLSISDADLKDLQINLVSPDGTVSELVENLSQLGSKTTLSFTFDSVQFMGENPYGTWTLQLSHATPGATFAVSQADVHVYGDVRSEDDTYYYTSSYAALAAADPTRTHAVDSDGGNDTLNFAAGDQAVTLDLSGATASSFQNTPVILDGSFENAIGTMYNDVLTGSDAANRLVGDFGNDLISGGAGDDILLGGAGDDVLNGGTGSNTIDGGAGLDWVVLAGVWFDYDITYDAATSSYHVAHHGTSDADTITNVEVFDFLGLGIGSQVDAIDVIEAAPTVVSVAASTSSTALQGAAKSIAVVTAADANLALGDQLTFSLTNADGSDYHGSFHIAQTSATTAVIYANDASVDLDASVIVKISDLAGHTVTQSVDLSDFAAPPTVGGQDVDPSTIETALGSYTLAADAHNLTHTGSSDFVGIGNDLNNVIIGGTGNDYLIGGIGNDTLIDGNGLNTLQGGAGNDIYAVQSNLDTVFEFANEGTDQVQTFLTSYHLSPNVENLTFIGGNAHTGIGNELANVITGNTGNDTLDGGLGADTLIGGAGNDTYIVDIAGDVVTENANEGTDTVKTDALSSYTLGANVENLTHTGSNDFVGVGNALDNTIIGGTGNDYLFGGDGNDTLIDGSGLNTLQGGAGDDIYAVQSNYDTVYEVAGEGTDEVQTFLSVYGLSANVENLTFIGANAHTGVGNAENNVIVGNDGDDLLNGMTGNDTLTGGAGADLFVFSTAIAGGNNVDTITDFAVNVDRIVLDHSIFSAIGATGVLADAAFSLGSETADTRIIYDNETGAISYDADGNGAAAAVQFATVGAHLGLSAHDFLVL</sequence>
<dbReference type="Gene3D" id="2.150.10.10">
    <property type="entry name" value="Serralysin-like metalloprotease, C-terminal"/>
    <property type="match status" value="4"/>
</dbReference>
<dbReference type="InterPro" id="IPR036852">
    <property type="entry name" value="Peptidase_S8/S53_dom_sf"/>
</dbReference>
<keyword evidence="1 5" id="KW-0645">Protease</keyword>
<comment type="caution">
    <text evidence="7">The sequence shown here is derived from an EMBL/GenBank/DDBJ whole genome shotgun (WGS) entry which is preliminary data.</text>
</comment>
<dbReference type="InterPro" id="IPR008979">
    <property type="entry name" value="Galactose-bd-like_sf"/>
</dbReference>
<dbReference type="InterPro" id="IPR015500">
    <property type="entry name" value="Peptidase_S8_subtilisin-rel"/>
</dbReference>
<evidence type="ECO:0000259" key="6">
    <source>
        <dbReference type="PROSITE" id="PS51829"/>
    </source>
</evidence>
<dbReference type="PANTHER" id="PTHR42884:SF14">
    <property type="entry name" value="NEUROENDOCRINE CONVERTASE 1"/>
    <property type="match status" value="1"/>
</dbReference>
<feature type="domain" description="P/Homo B" evidence="6">
    <location>
        <begin position="361"/>
        <end position="503"/>
    </location>
</feature>
<dbReference type="GO" id="GO:0004252">
    <property type="term" value="F:serine-type endopeptidase activity"/>
    <property type="evidence" value="ECO:0007669"/>
    <property type="project" value="UniProtKB-UniRule"/>
</dbReference>
<name>A0A508TR69_9BRAD</name>
<dbReference type="GO" id="GO:0005737">
    <property type="term" value="C:cytoplasm"/>
    <property type="evidence" value="ECO:0007669"/>
    <property type="project" value="UniProtKB-ARBA"/>
</dbReference>
<protein>
    <submittedName>
        <fullName evidence="7">Calcium-dependent protease</fullName>
        <ecNumber evidence="7">3.4.21.-</ecNumber>
    </submittedName>
</protein>
<proteinExistence type="inferred from homology"/>
<dbReference type="Pfam" id="PF00353">
    <property type="entry name" value="HemolysinCabind"/>
    <property type="match status" value="6"/>
</dbReference>
<dbReference type="PROSITE" id="PS51892">
    <property type="entry name" value="SUBTILASE"/>
    <property type="match status" value="1"/>
</dbReference>
<dbReference type="EMBL" id="CAADFC020000028">
    <property type="protein sequence ID" value="VIO76783.1"/>
    <property type="molecule type" value="Genomic_DNA"/>
</dbReference>
<dbReference type="GO" id="GO:0012505">
    <property type="term" value="C:endomembrane system"/>
    <property type="evidence" value="ECO:0007669"/>
    <property type="project" value="UniProtKB-ARBA"/>
</dbReference>
<dbReference type="SUPFAM" id="SSF51120">
    <property type="entry name" value="beta-Roll"/>
    <property type="match status" value="4"/>
</dbReference>
<feature type="active site" description="Charge relay system" evidence="4 5">
    <location>
        <position position="112"/>
    </location>
</feature>
<dbReference type="GO" id="GO:0005509">
    <property type="term" value="F:calcium ion binding"/>
    <property type="evidence" value="ECO:0007669"/>
    <property type="project" value="InterPro"/>
</dbReference>
<evidence type="ECO:0000256" key="5">
    <source>
        <dbReference type="PROSITE-ProRule" id="PRU01240"/>
    </source>
</evidence>
<dbReference type="Gene3D" id="3.40.50.200">
    <property type="entry name" value="Peptidase S8/S53 domain"/>
    <property type="match status" value="1"/>
</dbReference>
<dbReference type="InterPro" id="IPR018511">
    <property type="entry name" value="Hemolysin-typ_Ca-bd_CS"/>
</dbReference>
<dbReference type="InterPro" id="IPR002884">
    <property type="entry name" value="P_dom"/>
</dbReference>
<feature type="active site" description="Charge relay system" evidence="4 5">
    <location>
        <position position="291"/>
    </location>
</feature>
<feature type="active site" description="Charge relay system" evidence="4 5">
    <location>
        <position position="73"/>
    </location>
</feature>
<dbReference type="SUPFAM" id="SSF52743">
    <property type="entry name" value="Subtilisin-like"/>
    <property type="match status" value="1"/>
</dbReference>
<evidence type="ECO:0000256" key="3">
    <source>
        <dbReference type="ARBA" id="ARBA00022825"/>
    </source>
</evidence>
<dbReference type="Pfam" id="PF01483">
    <property type="entry name" value="P_proprotein"/>
    <property type="match status" value="1"/>
</dbReference>